<evidence type="ECO:0000256" key="2">
    <source>
        <dbReference type="ARBA" id="ARBA00022475"/>
    </source>
</evidence>
<accession>A0A511FGH7</accession>
<evidence type="ECO:0000256" key="1">
    <source>
        <dbReference type="ARBA" id="ARBA00004651"/>
    </source>
</evidence>
<dbReference type="Proteomes" id="UP000564629">
    <property type="component" value="Unassembled WGS sequence"/>
</dbReference>
<evidence type="ECO:0000256" key="3">
    <source>
        <dbReference type="ARBA" id="ARBA00022692"/>
    </source>
</evidence>
<feature type="transmembrane region" description="Helical" evidence="7">
    <location>
        <begin position="406"/>
        <end position="426"/>
    </location>
</feature>
<dbReference type="RefSeq" id="WP_146840326.1">
    <property type="nucleotide sequence ID" value="NZ_BJVQ01000075.1"/>
</dbReference>
<organism evidence="9 11">
    <name type="scientific">Cellulomonas hominis</name>
    <dbReference type="NCBI Taxonomy" id="156981"/>
    <lineage>
        <taxon>Bacteria</taxon>
        <taxon>Bacillati</taxon>
        <taxon>Actinomycetota</taxon>
        <taxon>Actinomycetes</taxon>
        <taxon>Micrococcales</taxon>
        <taxon>Cellulomonadaceae</taxon>
        <taxon>Cellulomonas</taxon>
    </lineage>
</organism>
<feature type="transmembrane region" description="Helical" evidence="7">
    <location>
        <begin position="478"/>
        <end position="497"/>
    </location>
</feature>
<feature type="domain" description="ABC3 transporter permease C-terminal" evidence="8">
    <location>
        <begin position="327"/>
        <end position="394"/>
    </location>
</feature>
<dbReference type="GO" id="GO:0022857">
    <property type="term" value="F:transmembrane transporter activity"/>
    <property type="evidence" value="ECO:0007669"/>
    <property type="project" value="TreeGrafter"/>
</dbReference>
<feature type="transmembrane region" description="Helical" evidence="7">
    <location>
        <begin position="774"/>
        <end position="800"/>
    </location>
</feature>
<keyword evidence="3 7" id="KW-0812">Transmembrane</keyword>
<keyword evidence="5 7" id="KW-0472">Membrane</keyword>
<evidence type="ECO:0000313" key="10">
    <source>
        <dbReference type="EMBL" id="MBB5473077.1"/>
    </source>
</evidence>
<dbReference type="EMBL" id="BJVQ01000075">
    <property type="protein sequence ID" value="GEL48355.1"/>
    <property type="molecule type" value="Genomic_DNA"/>
</dbReference>
<evidence type="ECO:0000256" key="4">
    <source>
        <dbReference type="ARBA" id="ARBA00022989"/>
    </source>
</evidence>
<feature type="transmembrane region" description="Helical" evidence="7">
    <location>
        <begin position="873"/>
        <end position="895"/>
    </location>
</feature>
<protein>
    <submittedName>
        <fullName evidence="10">Putative ABC transport system permease protein</fullName>
    </submittedName>
</protein>
<keyword evidence="11" id="KW-1185">Reference proteome</keyword>
<evidence type="ECO:0000256" key="6">
    <source>
        <dbReference type="ARBA" id="ARBA00038076"/>
    </source>
</evidence>
<dbReference type="Pfam" id="PF02687">
    <property type="entry name" value="FtsX"/>
    <property type="match status" value="1"/>
</dbReference>
<evidence type="ECO:0000313" key="9">
    <source>
        <dbReference type="EMBL" id="GEL48355.1"/>
    </source>
</evidence>
<dbReference type="PANTHER" id="PTHR30572:SF4">
    <property type="entry name" value="ABC TRANSPORTER PERMEASE YTRF"/>
    <property type="match status" value="1"/>
</dbReference>
<proteinExistence type="inferred from homology"/>
<name>A0A511FGH7_9CELL</name>
<reference evidence="9 11" key="1">
    <citation type="submission" date="2019-07" db="EMBL/GenBank/DDBJ databases">
        <title>Whole genome shotgun sequence of Cellulomonas hominis NBRC 16055.</title>
        <authorList>
            <person name="Hosoyama A."/>
            <person name="Uohara A."/>
            <person name="Ohji S."/>
            <person name="Ichikawa N."/>
        </authorList>
    </citation>
    <scope>NUCLEOTIDE SEQUENCE [LARGE SCALE GENOMIC DNA]</scope>
    <source>
        <strain evidence="9 11">NBRC 16055</strain>
    </source>
</reference>
<evidence type="ECO:0000256" key="5">
    <source>
        <dbReference type="ARBA" id="ARBA00023136"/>
    </source>
</evidence>
<feature type="transmembrane region" description="Helical" evidence="7">
    <location>
        <begin position="528"/>
        <end position="551"/>
    </location>
</feature>
<dbReference type="InterPro" id="IPR050250">
    <property type="entry name" value="Macrolide_Exporter_MacB"/>
</dbReference>
<dbReference type="EMBL" id="JACHDN010000001">
    <property type="protein sequence ID" value="MBB5473077.1"/>
    <property type="molecule type" value="Genomic_DNA"/>
</dbReference>
<gene>
    <name evidence="9" type="ORF">CHO01_34710</name>
    <name evidence="10" type="ORF">HNR08_001813</name>
</gene>
<sequence length="908" mass="89848">MSAPTAGRLLLRQARAEVATLVALAVTTLLVAGVLAAWPRAVDRMVADDLAQQVAAQSPLDRDLTLPAHPQILLDTVPGPAEVADGMAALQATADAQTAGAGPALRGLLSGARFAVERPEVEIERGARAPDIAQMSLSLLIDPSLPDRVRWVAGAAPAPYDAGAAAGRPLADAAADLPAVEIGLSAAAAEALRWDVGETRRSVDRSFPVDLRLSGTFEAVDPDDGSWRHLPSALGASVVDDPNAGVLVTGVGFADPGALAALVVPNGTTTRYWHPLDASGVAGADREALIADLQRVRADEGLRSGTTDVLVAGRAREATVTSLLDVLAVGMSGAAVGVLWLAAVLAVERRRSALALLRARGASGAAVRGLVAAQGLLVSLPAGAAGIALGVLAVPGATRPADLLPAAAAVLAPMVLLAVAAGRVAGRAGRADLGSRPWRWRWVAEVLVVVAAVVSVVVTGQRGLGGATGATGGADPLVSVLPVVLGLAAAVLVLRLYPWPVRGLLGLVRRRPGAAGFLGAAQAARSPAAGLVPVVALVLGVATVALSAVTLSTVGAGSERSAVRSTGADVRLDLTARTASGGGLTPEQVAAAGDVDGVAAVAAVGDAGPRTVEIGRTSGTAAVVVVEAAALAEVQAGLPGVAALPEALARAGAGGALPALVADGLDAGGDEAVTVLVGARAEPVDLDAAGAAREVPGVVTGQSWVLVDSAAWSARTGTEVVVDRLLVRVERGADPAQVAAALTTALDDPLTVRTVAAARAELDRSVLVTGTRTALLVVTGVSALLCAGVLGLLLLTGAPARGRTTALLRTLGAPVSVGRGLVAAEVAGPVVVSALGGLLVAAVLPRLVLGSADLRLFTGAAERADLVVDPATVAAVAAAGLVVCAAALAVAVAAARRVVAVEVLREGA</sequence>
<keyword evidence="2" id="KW-1003">Cell membrane</keyword>
<reference evidence="10 12" key="2">
    <citation type="submission" date="2020-08" db="EMBL/GenBank/DDBJ databases">
        <title>Sequencing the genomes of 1000 actinobacteria strains.</title>
        <authorList>
            <person name="Klenk H.-P."/>
        </authorList>
    </citation>
    <scope>NUCLEOTIDE SEQUENCE [LARGE SCALE GENOMIC DNA]</scope>
    <source>
        <strain evidence="10 12">DSM 9581</strain>
    </source>
</reference>
<evidence type="ECO:0000256" key="7">
    <source>
        <dbReference type="SAM" id="Phobius"/>
    </source>
</evidence>
<evidence type="ECO:0000313" key="11">
    <source>
        <dbReference type="Proteomes" id="UP000321723"/>
    </source>
</evidence>
<comment type="subcellular location">
    <subcellularLocation>
        <location evidence="1">Cell membrane</location>
        <topology evidence="1">Multi-pass membrane protein</topology>
    </subcellularLocation>
</comment>
<feature type="transmembrane region" description="Helical" evidence="7">
    <location>
        <begin position="367"/>
        <end position="394"/>
    </location>
</feature>
<dbReference type="OrthoDB" id="4812738at2"/>
<dbReference type="InterPro" id="IPR003838">
    <property type="entry name" value="ABC3_permease_C"/>
</dbReference>
<dbReference type="GO" id="GO:0005886">
    <property type="term" value="C:plasma membrane"/>
    <property type="evidence" value="ECO:0007669"/>
    <property type="project" value="UniProtKB-SubCell"/>
</dbReference>
<feature type="transmembrane region" description="Helical" evidence="7">
    <location>
        <begin position="438"/>
        <end position="458"/>
    </location>
</feature>
<dbReference type="PANTHER" id="PTHR30572">
    <property type="entry name" value="MEMBRANE COMPONENT OF TRANSPORTER-RELATED"/>
    <property type="match status" value="1"/>
</dbReference>
<evidence type="ECO:0000313" key="12">
    <source>
        <dbReference type="Proteomes" id="UP000564629"/>
    </source>
</evidence>
<feature type="transmembrane region" description="Helical" evidence="7">
    <location>
        <begin position="821"/>
        <end position="844"/>
    </location>
</feature>
<dbReference type="Proteomes" id="UP000321723">
    <property type="component" value="Unassembled WGS sequence"/>
</dbReference>
<feature type="transmembrane region" description="Helical" evidence="7">
    <location>
        <begin position="326"/>
        <end position="347"/>
    </location>
</feature>
<comment type="caution">
    <text evidence="9">The sequence shown here is derived from an EMBL/GenBank/DDBJ whole genome shotgun (WGS) entry which is preliminary data.</text>
</comment>
<keyword evidence="4 7" id="KW-1133">Transmembrane helix</keyword>
<dbReference type="AlphaFoldDB" id="A0A511FGH7"/>
<evidence type="ECO:0000259" key="8">
    <source>
        <dbReference type="Pfam" id="PF02687"/>
    </source>
</evidence>
<comment type="similarity">
    <text evidence="6">Belongs to the ABC-4 integral membrane protein family.</text>
</comment>